<reference evidence="2" key="1">
    <citation type="submission" date="2017-09" db="EMBL/GenBank/DDBJ databases">
        <authorList>
            <person name="Varghese N."/>
            <person name="Submissions S."/>
        </authorList>
    </citation>
    <scope>NUCLEOTIDE SEQUENCE [LARGE SCALE GENOMIC DNA]</scope>
    <source>
        <strain evidence="2">JKS000234</strain>
    </source>
</reference>
<evidence type="ECO:0000313" key="1">
    <source>
        <dbReference type="EMBL" id="SOD36919.1"/>
    </source>
</evidence>
<proteinExistence type="predicted"/>
<evidence type="ECO:0000313" key="2">
    <source>
        <dbReference type="Proteomes" id="UP000219271"/>
    </source>
</evidence>
<dbReference type="Proteomes" id="UP000219271">
    <property type="component" value="Unassembled WGS sequence"/>
</dbReference>
<keyword evidence="2" id="KW-1185">Reference proteome</keyword>
<gene>
    <name evidence="1" type="ORF">SAMN06273570_1238</name>
</gene>
<organism evidence="1 2">
    <name type="scientific">Candidatus Pantoea floridensis</name>
    <dbReference type="NCBI Taxonomy" id="1938870"/>
    <lineage>
        <taxon>Bacteria</taxon>
        <taxon>Pseudomonadati</taxon>
        <taxon>Pseudomonadota</taxon>
        <taxon>Gammaproteobacteria</taxon>
        <taxon>Enterobacterales</taxon>
        <taxon>Erwiniaceae</taxon>
        <taxon>Pantoea</taxon>
    </lineage>
</organism>
<dbReference type="EMBL" id="OCMY01000001">
    <property type="protein sequence ID" value="SOD36919.1"/>
    <property type="molecule type" value="Genomic_DNA"/>
</dbReference>
<sequence length="62" mass="6689">MPERIASDAQGGRRIVPKKSGGRALSLIPTFSRQREKEPIQRIYGLAINCSGLSPLPRAGEG</sequence>
<dbReference type="AlphaFoldDB" id="A0A286BRY4"/>
<accession>A0A286BRY4</accession>
<name>A0A286BRY4_9GAMM</name>
<protein>
    <submittedName>
        <fullName evidence="1">Uncharacterized protein</fullName>
    </submittedName>
</protein>